<dbReference type="HOGENOM" id="CLU_3064721_0_0_10"/>
<keyword evidence="2" id="KW-1185">Reference proteome</keyword>
<organism evidence="1 2">
    <name type="scientific">Segatella buccae ATCC 33574</name>
    <dbReference type="NCBI Taxonomy" id="873513"/>
    <lineage>
        <taxon>Bacteria</taxon>
        <taxon>Pseudomonadati</taxon>
        <taxon>Bacteroidota</taxon>
        <taxon>Bacteroidia</taxon>
        <taxon>Bacteroidales</taxon>
        <taxon>Prevotellaceae</taxon>
        <taxon>Segatella</taxon>
    </lineage>
</organism>
<gene>
    <name evidence="1" type="ORF">HMPREF6485_0833</name>
</gene>
<accession>E6K5J3</accession>
<reference evidence="1 2" key="1">
    <citation type="submission" date="2010-10" db="EMBL/GenBank/DDBJ databases">
        <authorList>
            <person name="Muzny D."/>
            <person name="Qin X."/>
            <person name="Deng J."/>
            <person name="Jiang H."/>
            <person name="Liu Y."/>
            <person name="Qu J."/>
            <person name="Song X.-Z."/>
            <person name="Zhang L."/>
            <person name="Thornton R."/>
            <person name="Coyle M."/>
            <person name="Francisco L."/>
            <person name="Jackson L."/>
            <person name="Javaid M."/>
            <person name="Korchina V."/>
            <person name="Kovar C."/>
            <person name="Mata R."/>
            <person name="Mathew T."/>
            <person name="Ngo R."/>
            <person name="Nguyen L."/>
            <person name="Nguyen N."/>
            <person name="Okwuonu G."/>
            <person name="Ongeri F."/>
            <person name="Pham C."/>
            <person name="Simmons D."/>
            <person name="Wilczek-Boney K."/>
            <person name="Hale W."/>
            <person name="Jakkamsetti A."/>
            <person name="Pham P."/>
            <person name="Ruth R."/>
            <person name="San Lucas F."/>
            <person name="Warren J."/>
            <person name="Zhang J."/>
            <person name="Zhao Z."/>
            <person name="Zhou C."/>
            <person name="Zhu D."/>
            <person name="Lee S."/>
            <person name="Bess C."/>
            <person name="Blankenburg K."/>
            <person name="Forbes L."/>
            <person name="Fu Q."/>
            <person name="Gubbala S."/>
            <person name="Hirani K."/>
            <person name="Jayaseelan J.C."/>
            <person name="Lara F."/>
            <person name="Munidasa M."/>
            <person name="Palculict T."/>
            <person name="Patil S."/>
            <person name="Pu L.-L."/>
            <person name="Saada N."/>
            <person name="Tang L."/>
            <person name="Weissenberger G."/>
            <person name="Zhu Y."/>
            <person name="Hemphill L."/>
            <person name="Shang Y."/>
            <person name="Youmans B."/>
            <person name="Ayvaz T."/>
            <person name="Ross M."/>
            <person name="Santibanez J."/>
            <person name="Aqrawi P."/>
            <person name="Gross S."/>
            <person name="Joshi V."/>
            <person name="Fowler G."/>
            <person name="Nazareth L."/>
            <person name="Reid J."/>
            <person name="Worley K."/>
            <person name="Petrosino J."/>
            <person name="Highlander S."/>
            <person name="Gibbs R."/>
        </authorList>
    </citation>
    <scope>NUCLEOTIDE SEQUENCE [LARGE SCALE GENOMIC DNA]</scope>
    <source>
        <strain evidence="1 2">ATCC 33574</strain>
    </source>
</reference>
<protein>
    <submittedName>
        <fullName evidence="1">Uncharacterized protein</fullName>
    </submittedName>
</protein>
<proteinExistence type="predicted"/>
<dbReference type="Proteomes" id="UP000003112">
    <property type="component" value="Unassembled WGS sequence"/>
</dbReference>
<dbReference type="EMBL" id="AEPD01000017">
    <property type="protein sequence ID" value="EFU31117.1"/>
    <property type="molecule type" value="Genomic_DNA"/>
</dbReference>
<comment type="caution">
    <text evidence="1">The sequence shown here is derived from an EMBL/GenBank/DDBJ whole genome shotgun (WGS) entry which is preliminary data.</text>
</comment>
<dbReference type="AlphaFoldDB" id="E6K5J3"/>
<sequence>MNSLLFTGVPKTISVRSSYMGQTRNLAEICTRSRKVPSIMERIKKISRAATVL</sequence>
<evidence type="ECO:0000313" key="2">
    <source>
        <dbReference type="Proteomes" id="UP000003112"/>
    </source>
</evidence>
<evidence type="ECO:0000313" key="1">
    <source>
        <dbReference type="EMBL" id="EFU31117.1"/>
    </source>
</evidence>
<name>E6K5J3_9BACT</name>
<dbReference type="STRING" id="873513.HMPREF6485_0833"/>